<dbReference type="KEGG" id="paeb:NCGM1900_4083"/>
<dbReference type="AlphaFoldDB" id="A0A241XEW5"/>
<protein>
    <submittedName>
        <fullName evidence="1">Glycine dehydrogenase</fullName>
    </submittedName>
</protein>
<dbReference type="EMBL" id="NFFZ01000046">
    <property type="protein sequence ID" value="OTI54605.1"/>
    <property type="molecule type" value="Genomic_DNA"/>
</dbReference>
<evidence type="ECO:0000313" key="3">
    <source>
        <dbReference type="Proteomes" id="UP000194857"/>
    </source>
</evidence>
<accession>A0A241XEW5</accession>
<organism evidence="1 3">
    <name type="scientific">Pseudomonas aeruginosa</name>
    <dbReference type="NCBI Taxonomy" id="287"/>
    <lineage>
        <taxon>Bacteria</taxon>
        <taxon>Pseudomonadati</taxon>
        <taxon>Pseudomonadota</taxon>
        <taxon>Gammaproteobacteria</taxon>
        <taxon>Pseudomonadales</taxon>
        <taxon>Pseudomonadaceae</taxon>
        <taxon>Pseudomonas</taxon>
    </lineage>
</organism>
<proteinExistence type="predicted"/>
<reference evidence="1 3" key="1">
    <citation type="submission" date="2017-05" db="EMBL/GenBank/DDBJ databases">
        <authorList>
            <person name="Song R."/>
            <person name="Chenine A.L."/>
            <person name="Ruprecht R.M."/>
        </authorList>
    </citation>
    <scope>NUCLEOTIDE SEQUENCE [LARGE SCALE GENOMIC DNA]</scope>
    <source>
        <strain evidence="1 3">S567_C10_BS</strain>
    </source>
</reference>
<gene>
    <name evidence="1" type="ORF">CAZ10_37050</name>
    <name evidence="2" type="ORF">IPC1295_32925</name>
</gene>
<sequence>MTDEEGAASGGVLAFPAIPLSRRRACVAAPRPRSRQRAS</sequence>
<dbReference type="Proteomes" id="UP000284767">
    <property type="component" value="Unassembled WGS sequence"/>
</dbReference>
<evidence type="ECO:0000313" key="4">
    <source>
        <dbReference type="Proteomes" id="UP000284767"/>
    </source>
</evidence>
<dbReference type="EMBL" id="NSNE01000039">
    <property type="protein sequence ID" value="RPM02460.1"/>
    <property type="molecule type" value="Genomic_DNA"/>
</dbReference>
<reference evidence="2 4" key="3">
    <citation type="submission" date="2019-01" db="EMBL/GenBank/DDBJ databases">
        <title>The Pseudomonas aeruginosa pan-genome provides new insights on its population structure, horizontal gene transfer and pathogenicity.</title>
        <authorList>
            <person name="Freschi L."/>
            <person name="Vincent A.T."/>
            <person name="Jeukens J."/>
            <person name="Emond-Rheault J.-G."/>
            <person name="Kukavica-Ibrulj I."/>
            <person name="Dupont M.-J."/>
            <person name="Charette S.J."/>
            <person name="Boyle B."/>
            <person name="Levesque R.C."/>
        </authorList>
    </citation>
    <scope>NUCLEOTIDE SEQUENCE [LARGE SCALE GENOMIC DNA]</scope>
    <source>
        <strain evidence="2 4">PA-W36</strain>
    </source>
</reference>
<reference evidence="2 4" key="2">
    <citation type="submission" date="2017-08" db="EMBL/GenBank/DDBJ databases">
        <authorList>
            <person name="Feschi L."/>
            <person name="Jeukens J."/>
            <person name="Emond-Rheault J.-G."/>
            <person name="Kukavica-Ibrulj I."/>
            <person name="Boyle B."/>
            <person name="Levesque R.C."/>
        </authorList>
    </citation>
    <scope>NUCLEOTIDE SEQUENCE [LARGE SCALE GENOMIC DNA]</scope>
    <source>
        <strain evidence="2 4">PA-W36</strain>
    </source>
</reference>
<name>A0A241XEW5_PSEAI</name>
<evidence type="ECO:0000313" key="1">
    <source>
        <dbReference type="EMBL" id="OTI54605.1"/>
    </source>
</evidence>
<dbReference type="Proteomes" id="UP000194857">
    <property type="component" value="Unassembled WGS sequence"/>
</dbReference>
<evidence type="ECO:0000313" key="2">
    <source>
        <dbReference type="EMBL" id="RPM02460.1"/>
    </source>
</evidence>
<comment type="caution">
    <text evidence="1">The sequence shown here is derived from an EMBL/GenBank/DDBJ whole genome shotgun (WGS) entry which is preliminary data.</text>
</comment>